<protein>
    <submittedName>
        <fullName evidence="1">Uncharacterized protein</fullName>
    </submittedName>
</protein>
<dbReference type="Proteomes" id="UP001607302">
    <property type="component" value="Unassembled WGS sequence"/>
</dbReference>
<reference evidence="1 2" key="1">
    <citation type="journal article" date="2024" name="Ann. Entomol. Soc. Am.">
        <title>Genomic analyses of the southern and eastern yellowjacket wasps (Hymenoptera: Vespidae) reveal evolutionary signatures of social life.</title>
        <authorList>
            <person name="Catto M.A."/>
            <person name="Caine P.B."/>
            <person name="Orr S.E."/>
            <person name="Hunt B.G."/>
            <person name="Goodisman M.A.D."/>
        </authorList>
    </citation>
    <scope>NUCLEOTIDE SEQUENCE [LARGE SCALE GENOMIC DNA]</scope>
    <source>
        <strain evidence="1">233</strain>
        <tissue evidence="1">Head and thorax</tissue>
    </source>
</reference>
<accession>A0ABD2B2N1</accession>
<dbReference type="EMBL" id="JAUDFV010000133">
    <property type="protein sequence ID" value="KAL2726989.1"/>
    <property type="molecule type" value="Genomic_DNA"/>
</dbReference>
<evidence type="ECO:0000313" key="1">
    <source>
        <dbReference type="EMBL" id="KAL2726989.1"/>
    </source>
</evidence>
<organism evidence="1 2">
    <name type="scientific">Vespula squamosa</name>
    <name type="common">Southern yellow jacket</name>
    <name type="synonym">Wasp</name>
    <dbReference type="NCBI Taxonomy" id="30214"/>
    <lineage>
        <taxon>Eukaryota</taxon>
        <taxon>Metazoa</taxon>
        <taxon>Ecdysozoa</taxon>
        <taxon>Arthropoda</taxon>
        <taxon>Hexapoda</taxon>
        <taxon>Insecta</taxon>
        <taxon>Pterygota</taxon>
        <taxon>Neoptera</taxon>
        <taxon>Endopterygota</taxon>
        <taxon>Hymenoptera</taxon>
        <taxon>Apocrita</taxon>
        <taxon>Aculeata</taxon>
        <taxon>Vespoidea</taxon>
        <taxon>Vespidae</taxon>
        <taxon>Vespinae</taxon>
        <taxon>Vespula</taxon>
    </lineage>
</organism>
<name>A0ABD2B2N1_VESSQ</name>
<comment type="caution">
    <text evidence="1">The sequence shown here is derived from an EMBL/GenBank/DDBJ whole genome shotgun (WGS) entry which is preliminary data.</text>
</comment>
<gene>
    <name evidence="1" type="ORF">V1478_007267</name>
</gene>
<keyword evidence="2" id="KW-1185">Reference proteome</keyword>
<evidence type="ECO:0000313" key="2">
    <source>
        <dbReference type="Proteomes" id="UP001607302"/>
    </source>
</evidence>
<dbReference type="AlphaFoldDB" id="A0ABD2B2N1"/>
<sequence>MSYLTTYNKTMLALGGVWNILDLLLDNFRFLKKKMLMFICIPECRIVRIKLQKDNEDEDGNNDKYYHI</sequence>
<proteinExistence type="predicted"/>